<name>A0A1I7WXZ9_HETBA</name>
<dbReference type="AlphaFoldDB" id="A0A1I7WXZ9"/>
<dbReference type="WBParaSite" id="Hba_10111">
    <property type="protein sequence ID" value="Hba_10111"/>
    <property type="gene ID" value="Hba_10111"/>
</dbReference>
<organism evidence="1 2">
    <name type="scientific">Heterorhabditis bacteriophora</name>
    <name type="common">Entomopathogenic nematode worm</name>
    <dbReference type="NCBI Taxonomy" id="37862"/>
    <lineage>
        <taxon>Eukaryota</taxon>
        <taxon>Metazoa</taxon>
        <taxon>Ecdysozoa</taxon>
        <taxon>Nematoda</taxon>
        <taxon>Chromadorea</taxon>
        <taxon>Rhabditida</taxon>
        <taxon>Rhabditina</taxon>
        <taxon>Rhabditomorpha</taxon>
        <taxon>Strongyloidea</taxon>
        <taxon>Heterorhabditidae</taxon>
        <taxon>Heterorhabditis</taxon>
    </lineage>
</organism>
<evidence type="ECO:0000313" key="2">
    <source>
        <dbReference type="WBParaSite" id="Hba_10111"/>
    </source>
</evidence>
<evidence type="ECO:0000313" key="1">
    <source>
        <dbReference type="Proteomes" id="UP000095283"/>
    </source>
</evidence>
<sequence>MSLLIGIKSSDLSIKVRSCCKGRKEKGDEMCTI</sequence>
<accession>A0A1I7WXZ9</accession>
<proteinExistence type="predicted"/>
<reference evidence="2" key="1">
    <citation type="submission" date="2016-11" db="UniProtKB">
        <authorList>
            <consortium name="WormBaseParasite"/>
        </authorList>
    </citation>
    <scope>IDENTIFICATION</scope>
</reference>
<dbReference type="Proteomes" id="UP000095283">
    <property type="component" value="Unplaced"/>
</dbReference>
<protein>
    <submittedName>
        <fullName evidence="2">Uncharacterized protein</fullName>
    </submittedName>
</protein>
<keyword evidence="1" id="KW-1185">Reference proteome</keyword>